<organism evidence="2">
    <name type="scientific">viral metagenome</name>
    <dbReference type="NCBI Taxonomy" id="1070528"/>
    <lineage>
        <taxon>unclassified sequences</taxon>
        <taxon>metagenomes</taxon>
        <taxon>organismal metagenomes</taxon>
    </lineage>
</organism>
<feature type="region of interest" description="Disordered" evidence="1">
    <location>
        <begin position="976"/>
        <end position="1013"/>
    </location>
</feature>
<reference evidence="2" key="1">
    <citation type="journal article" date="2020" name="Nature">
        <title>Giant virus diversity and host interactions through global metagenomics.</title>
        <authorList>
            <person name="Schulz F."/>
            <person name="Roux S."/>
            <person name="Paez-Espino D."/>
            <person name="Jungbluth S."/>
            <person name="Walsh D.A."/>
            <person name="Denef V.J."/>
            <person name="McMahon K.D."/>
            <person name="Konstantinidis K.T."/>
            <person name="Eloe-Fadrosh E.A."/>
            <person name="Kyrpides N.C."/>
            <person name="Woyke T."/>
        </authorList>
    </citation>
    <scope>NUCLEOTIDE SEQUENCE</scope>
    <source>
        <strain evidence="2">GVMAG-M-3300023184-167</strain>
    </source>
</reference>
<evidence type="ECO:0000256" key="1">
    <source>
        <dbReference type="SAM" id="MobiDB-lite"/>
    </source>
</evidence>
<sequence>MEELSPIIVNLKLGSEIDIESSDKKINGIFLITYIDDDKIKIENENDSFVLQINDRRINGVKDITILKNPQEEGYARQNGLLEGTMIDITFNVDGEMEHVIAEVINLEEDCIEVRIEPTNEIIYIDFGYIGIPENLNITEINIVDAEPKPSKEKSLSVIEEGDRIGEFIFKGKMKEITEYVNVDLSKKKFSLEDQTNDMLLDMLSSIPENERTSEVLNNIYTVIQRYVQLRKDFSLINEEGNVVSFIKRGANYRPLVHSLLEFKKSLYWLIPVTEIVKKNLFENEDDDIVDLNNMNMKNLDNIITTYLTINSDNRFADYIKELQEWFTPFVQKEDTQNIIHRGQIKDNFKVIVNNFGNFEATAVSYIQKSQNPIQKITGNLVTTQIPNMLSIFYNDKTEYLNPAFFENNSNSQLTTLFTADSIYLKSLISLPVPFVRYSRVKLPGSDIMLKSNLARFFINYSKLFEFRIQNINVTPYLKNILIFKNDAVSGSIYQSKFKDGISIPENKFLNNIKNYSLVMRELKKENVYENYLTEIIPQTKQLFGMMKKYITGKLSIVDIIKTLEPFLIYSDDITFQQYGEMSAFLDTEVTNYIKEYNEKTGIFKKIKNHEPQFCPNILIEILDDIQLANYAYDYDKYTNLTCSEFLNIAILTDYGEVYNDKLRFDSVHLSNANLKDKIKTVTNSENFCKAIKIAKRYNNLTAMEEDNYKPIFYDKEFDKTPYYLLTNYEKEKAVMTERDFYMFLESKLKEDYSIVDNEAQSILRAFRYGKREINEDENVYAILFNKVQDKLNYYVRKENVWKLDPTIEDQPITDDLSCILQENCLTANAECLSDNVVKDEIIKSTLKKITNDFDKTVAMTLHENEDYTEKLLADAEVRIKFLKRIRYYELTKYNAIQYNLGRDMPLDEAIVSPYKKIRDNLLSEIDIVKKFNNILRFVDEYTFMLTETTGLSPNFYDSKNSKSIELEDLSEKELKEPIAKDQEGEDREDREGEDQEGEDREGEHREDQERGKKLLEPEKEYKFIEMADHKITDEEFSKYIKERRDDAHWLFCIKTKTKLLPKFLYVLAKTFIDAPSQYLYRLDKLCNTIGKLSDDGDKYVDKYSGYTIRNIDFMKEYTGEETEKISSETILKLNGQPKKILNIITAMETTMQIFLHETPFIITIVEALLEFVPSEEEFTETMKKKKEKNPKIKVETYKNRVNTMTLYYTLSAFIFAIQVRIPSVKFQPVPGCSFKGNMEEDLIDYIACIAKKMSTMVEPWNVLAKTPKEKIIEGIKFNMSQFSILPLQIKNIMEERVENKKQVGEVIIDEIKPSNKWEHFLPAIVPFKITTLSPISNVRITQLSADMKNGNIRQNDTILAIKSKIIFYAYMFQQKIQEIVSNQKLLFYTKGHIPFIDNACCDSEHTESTLMYFINIDSGIGDEIKFLNNQTKELNNILIHTFNLLKTTFCSDINTKNPTVLTNNIKFSEACIIRYLMLANKFANITDSDEEYKAKLDKKLGEMFQFSEEIFLGSMQSSMIQDEAPPSMEEEFDDLVTDIKIIKDNLSNTRNLNNNVFLENKKYITEITSFINESKLSKSSKKNLSILTDLLEDWNGTFINRITFIRKYVYLFSRVFPNIIINGVEQNNLIHDYWNLSDPHSKKISEFCVNFYQPLKRFESKMNDLLKKVMSETANIYDISVNTPYMKEEYSTLLLNVNYLLFILHKHITLIDEEPEDDENFALQITVNGEIRETKEAVAALIMEYLNYIKKARDLQNKSYQNILDNNLLLKQTEKQAFRKRLEVLSEEERKVDGELRKAGLGAWSKGTNKSVYKYTIDKNDDDLVELLEDAEDKLQKRIEEDEAKIHNLLENDKNMYENLDSDVDESDKENDYELPEYDEDYDEE</sequence>
<evidence type="ECO:0000313" key="2">
    <source>
        <dbReference type="EMBL" id="QHT83427.1"/>
    </source>
</evidence>
<feature type="compositionally biased region" description="Basic and acidic residues" evidence="1">
    <location>
        <begin position="976"/>
        <end position="991"/>
    </location>
</feature>
<proteinExistence type="predicted"/>
<feature type="compositionally biased region" description="Acidic residues" evidence="1">
    <location>
        <begin position="992"/>
        <end position="1001"/>
    </location>
</feature>
<name>A0A6C0HSX9_9ZZZZ</name>
<accession>A0A6C0HSX9</accession>
<protein>
    <submittedName>
        <fullName evidence="2">Uncharacterized protein</fullName>
    </submittedName>
</protein>
<feature type="compositionally biased region" description="Basic and acidic residues" evidence="1">
    <location>
        <begin position="1848"/>
        <end position="1857"/>
    </location>
</feature>
<dbReference type="EMBL" id="MN740009">
    <property type="protein sequence ID" value="QHT83427.1"/>
    <property type="molecule type" value="Genomic_DNA"/>
</dbReference>
<feature type="compositionally biased region" description="Basic and acidic residues" evidence="1">
    <location>
        <begin position="1002"/>
        <end position="1013"/>
    </location>
</feature>
<feature type="region of interest" description="Disordered" evidence="1">
    <location>
        <begin position="1848"/>
        <end position="1886"/>
    </location>
</feature>
<feature type="compositionally biased region" description="Acidic residues" evidence="1">
    <location>
        <begin position="1861"/>
        <end position="1886"/>
    </location>
</feature>